<organism evidence="3 4">
    <name type="scientific">Lymnaea stagnalis</name>
    <name type="common">Great pond snail</name>
    <name type="synonym">Helix stagnalis</name>
    <dbReference type="NCBI Taxonomy" id="6523"/>
    <lineage>
        <taxon>Eukaryota</taxon>
        <taxon>Metazoa</taxon>
        <taxon>Spiralia</taxon>
        <taxon>Lophotrochozoa</taxon>
        <taxon>Mollusca</taxon>
        <taxon>Gastropoda</taxon>
        <taxon>Heterobranchia</taxon>
        <taxon>Euthyneura</taxon>
        <taxon>Panpulmonata</taxon>
        <taxon>Hygrophila</taxon>
        <taxon>Lymnaeoidea</taxon>
        <taxon>Lymnaeidae</taxon>
        <taxon>Lymnaea</taxon>
    </lineage>
</organism>
<feature type="chain" id="PRO_5043920662" evidence="2">
    <location>
        <begin position="22"/>
        <end position="401"/>
    </location>
</feature>
<dbReference type="AlphaFoldDB" id="A0AAV2ILF4"/>
<comment type="caution">
    <text evidence="3">The sequence shown here is derived from an EMBL/GenBank/DDBJ whole genome shotgun (WGS) entry which is preliminary data.</text>
</comment>
<evidence type="ECO:0000313" key="3">
    <source>
        <dbReference type="EMBL" id="CAL1547952.1"/>
    </source>
</evidence>
<proteinExistence type="predicted"/>
<gene>
    <name evidence="3" type="ORF">GSLYS_00021269001</name>
</gene>
<keyword evidence="4" id="KW-1185">Reference proteome</keyword>
<evidence type="ECO:0000256" key="2">
    <source>
        <dbReference type="SAM" id="SignalP"/>
    </source>
</evidence>
<keyword evidence="2" id="KW-0732">Signal</keyword>
<protein>
    <submittedName>
        <fullName evidence="3">Uncharacterized protein</fullName>
    </submittedName>
</protein>
<evidence type="ECO:0000313" key="4">
    <source>
        <dbReference type="Proteomes" id="UP001497497"/>
    </source>
</evidence>
<accession>A0AAV2ILF4</accession>
<dbReference type="EMBL" id="CAXITT010001116">
    <property type="protein sequence ID" value="CAL1547952.1"/>
    <property type="molecule type" value="Genomic_DNA"/>
</dbReference>
<reference evidence="3 4" key="1">
    <citation type="submission" date="2024-04" db="EMBL/GenBank/DDBJ databases">
        <authorList>
            <consortium name="Genoscope - CEA"/>
            <person name="William W."/>
        </authorList>
    </citation>
    <scope>NUCLEOTIDE SEQUENCE [LARGE SCALE GENOMIC DNA]</scope>
</reference>
<feature type="signal peptide" evidence="2">
    <location>
        <begin position="1"/>
        <end position="21"/>
    </location>
</feature>
<evidence type="ECO:0000256" key="1">
    <source>
        <dbReference type="SAM" id="MobiDB-lite"/>
    </source>
</evidence>
<dbReference type="Proteomes" id="UP001497497">
    <property type="component" value="Unassembled WGS sequence"/>
</dbReference>
<sequence>MKFPKLVFGVIVLKFVSIVVGIDVANFDFNYDIIGEELPGRARVKDGSVQDVDGTEESRERTDGATDKTGPQKRPWAEQEQVSPEEIFIMFTKAPMYARRNFLQSSEVSKNRLPGKDQGKKSYVEKRPREEINKMFHKGVSNTSEGLREKGGFVELSRHKNGEPIVVSPDETENAKASSKEAISKEYIPFVDASSKETGGSSLIEDSGEIEAAMQGAPLAYIRVVRQAKTVEKIVCNGGDFSGDIIIGVDFIINKKLSNNEYTEGVLENQQLKMDIDHALKTVMEPFINKDFTGVNFTLDVNVTSIRADGHVLVDIAVADNLTGNCMSGKVDTEVRKSLANALIDMDRYQRLKIGAEVYDISDPLMEPNKPPLNQLIPAVCVTCDSHHNCTKRPSNEWYCR</sequence>
<feature type="region of interest" description="Disordered" evidence="1">
    <location>
        <begin position="45"/>
        <end position="81"/>
    </location>
</feature>
<feature type="compositionally biased region" description="Basic and acidic residues" evidence="1">
    <location>
        <begin position="56"/>
        <end position="66"/>
    </location>
</feature>
<name>A0AAV2ILF4_LYMST</name>